<dbReference type="AlphaFoldDB" id="A0A1F7UV07"/>
<dbReference type="Proteomes" id="UP000176897">
    <property type="component" value="Unassembled WGS sequence"/>
</dbReference>
<dbReference type="STRING" id="1802401.A3B21_05285"/>
<organism evidence="2 3">
    <name type="scientific">Candidatus Uhrbacteria bacterium RIFCSPLOWO2_01_FULL_47_24</name>
    <dbReference type="NCBI Taxonomy" id="1802401"/>
    <lineage>
        <taxon>Bacteria</taxon>
        <taxon>Candidatus Uhriibacteriota</taxon>
    </lineage>
</organism>
<sequence>MRLRRNNFMPAKRTEFEKLETAHRAFIAEVQANVEEVPQEPDGIKEELHEDDDKLTESTLINLIKASEVDPYEPLEQVFETRETTLRAAGTELEQQISSANLEECDRILSAGNLIENRLTGAEEGQFFSGRLAELLTLMEILKANDFQPRTRFEKWRTYLRQLVSAYRGFEQERFELSEWLRKKTEERKAELEKAGGKKARMRREALKKKGEEWDEGQIKKRVASALYGFDIAEKSADETEKEVGDAKNQFARALAAIRNKVAAASLKECADLGKELDNTIEKWDAWYSHIDKSALIELNATLIDLQPRRGLSDEVLDYWRRFTNQLPNALRDIGHAMDDEVAEARAAIENRQSALLKAEDERAWREGGKDLAVKREIVHVDDAVQSRTEAEKETALQEGKLWRDLPPGVIAFRGFWRAVNDAEHVFEKRSADEITRWNEKWKTVIDHYVSKLDKPFTPQEIENALSAVREERAQKNEPNRHEFFDYLEAMRRVPETRKAERETRQREREQWQRQQELAWEMRNLGFGLAGAGEAAIREQARQARSAEREKERREMTQEKVNYIARGEFFALAVAWNKGGEQGRADIQNLFKEHDERKWKEKLRTLYLRALEDQGISVPGREYLDWATGQREAKQEEEGSARSLDGRSAVELASMAVSMNLHDKRDPEWLLREGRVQYVLPGQSVPGTVAINTGGRHGDVFEDGQERFLMEGAPRIPRPKPGSAEALFQEYIGLRAKGKHTNFDFSRVDLGQLTEFLDHHDITSGKETAGTKFLYEKLSALGAFDKMPQEERQALERAIEYVVWDDNMAHPKWREGNWWEEHWAEDWKKDPPPITLLHLAKQVNLDTLTRFYKKYADNPEAETRPLTAEDLQEFPELKGAIKEQQETVRKSTESLDTLERAGFVLDTEAYGTLVIRVPQLEGKYQKGQQIGWKGHVASLPGGIEAVRAKYGKDSALMVWNPLAGKGTAFFSTAGTEPLPRFNPFEVGVGQRVRETMWLKDPKHGLHITLRDFLKSVLSDESRGYSFDYRATRGKLRDYLDPFDAAKNLNPRNEVGQIELMRPQEVERVDNAEILAREVPELTGPVPLEVDRFGNVRVPDDWTGGKDVIVELPEGFDARTILEEKRYYLEVARMVDDARYGTRVFETKLQGELA</sequence>
<reference evidence="2 3" key="1">
    <citation type="journal article" date="2016" name="Nat. Commun.">
        <title>Thousands of microbial genomes shed light on interconnected biogeochemical processes in an aquifer system.</title>
        <authorList>
            <person name="Anantharaman K."/>
            <person name="Brown C.T."/>
            <person name="Hug L.A."/>
            <person name="Sharon I."/>
            <person name="Castelle C.J."/>
            <person name="Probst A.J."/>
            <person name="Thomas B.C."/>
            <person name="Singh A."/>
            <person name="Wilkins M.J."/>
            <person name="Karaoz U."/>
            <person name="Brodie E.L."/>
            <person name="Williams K.H."/>
            <person name="Hubbard S.S."/>
            <person name="Banfield J.F."/>
        </authorList>
    </citation>
    <scope>NUCLEOTIDE SEQUENCE [LARGE SCALE GENOMIC DNA]</scope>
</reference>
<protein>
    <submittedName>
        <fullName evidence="2">Uncharacterized protein</fullName>
    </submittedName>
</protein>
<keyword evidence="1" id="KW-0175">Coiled coil</keyword>
<evidence type="ECO:0000313" key="2">
    <source>
        <dbReference type="EMBL" id="OGL82095.1"/>
    </source>
</evidence>
<accession>A0A1F7UV07</accession>
<evidence type="ECO:0000256" key="1">
    <source>
        <dbReference type="SAM" id="Coils"/>
    </source>
</evidence>
<name>A0A1F7UV07_9BACT</name>
<evidence type="ECO:0000313" key="3">
    <source>
        <dbReference type="Proteomes" id="UP000176897"/>
    </source>
</evidence>
<feature type="coiled-coil region" evidence="1">
    <location>
        <begin position="230"/>
        <end position="257"/>
    </location>
</feature>
<dbReference type="EMBL" id="MGEJ01000001">
    <property type="protein sequence ID" value="OGL82095.1"/>
    <property type="molecule type" value="Genomic_DNA"/>
</dbReference>
<comment type="caution">
    <text evidence="2">The sequence shown here is derived from an EMBL/GenBank/DDBJ whole genome shotgun (WGS) entry which is preliminary data.</text>
</comment>
<proteinExistence type="predicted"/>
<gene>
    <name evidence="2" type="ORF">A3B21_05285</name>
</gene>